<name>A0A6N9TKI8_DISTH</name>
<reference evidence="2 3" key="1">
    <citation type="submission" date="2020-02" db="EMBL/GenBank/DDBJ databases">
        <title>Comparative genomics of sulfur disproportionating microorganisms.</title>
        <authorList>
            <person name="Ward L.M."/>
            <person name="Bertran E."/>
            <person name="Johnston D.T."/>
        </authorList>
    </citation>
    <scope>NUCLEOTIDE SEQUENCE [LARGE SCALE GENOMIC DNA]</scope>
    <source>
        <strain evidence="2 3">DSM 100025</strain>
    </source>
</reference>
<dbReference type="Proteomes" id="UP000469346">
    <property type="component" value="Unassembled WGS sequence"/>
</dbReference>
<organism evidence="2 3">
    <name type="scientific">Dissulfurirhabdus thermomarina</name>
    <dbReference type="NCBI Taxonomy" id="1765737"/>
    <lineage>
        <taxon>Bacteria</taxon>
        <taxon>Deltaproteobacteria</taxon>
        <taxon>Dissulfurirhabdaceae</taxon>
        <taxon>Dissulfurirhabdus</taxon>
    </lineage>
</organism>
<dbReference type="CDD" id="cd06257">
    <property type="entry name" value="DnaJ"/>
    <property type="match status" value="1"/>
</dbReference>
<dbReference type="Gene3D" id="1.10.287.110">
    <property type="entry name" value="DnaJ domain"/>
    <property type="match status" value="1"/>
</dbReference>
<dbReference type="AlphaFoldDB" id="A0A6N9TKI8"/>
<dbReference type="InterPro" id="IPR001623">
    <property type="entry name" value="DnaJ_domain"/>
</dbReference>
<comment type="caution">
    <text evidence="2">The sequence shown here is derived from an EMBL/GenBank/DDBJ whole genome shotgun (WGS) entry which is preliminary data.</text>
</comment>
<dbReference type="RefSeq" id="WP_163297745.1">
    <property type="nucleotide sequence ID" value="NZ_JAAGRR010000009.1"/>
</dbReference>
<dbReference type="InterPro" id="IPR036869">
    <property type="entry name" value="J_dom_sf"/>
</dbReference>
<proteinExistence type="predicted"/>
<keyword evidence="3" id="KW-1185">Reference proteome</keyword>
<dbReference type="EMBL" id="JAAGRR010000009">
    <property type="protein sequence ID" value="NDY41588.1"/>
    <property type="molecule type" value="Genomic_DNA"/>
</dbReference>
<dbReference type="SMART" id="SM00271">
    <property type="entry name" value="DnaJ"/>
    <property type="match status" value="1"/>
</dbReference>
<gene>
    <name evidence="2" type="ORF">G3N55_01810</name>
</gene>
<sequence>MAHNSWDDIARARRLLGLPEEVSLEEIKDAYRRRCRRLHPDLEAGDEGEMARLNWAYRLLVGYAERYRIQLTPNRSGMSDEELWMEQFGQDPIWNRWKDD</sequence>
<dbReference type="SUPFAM" id="SSF46565">
    <property type="entry name" value="Chaperone J-domain"/>
    <property type="match status" value="1"/>
</dbReference>
<dbReference type="PROSITE" id="PS50076">
    <property type="entry name" value="DNAJ_2"/>
    <property type="match status" value="1"/>
</dbReference>
<evidence type="ECO:0000313" key="2">
    <source>
        <dbReference type="EMBL" id="NDY41588.1"/>
    </source>
</evidence>
<accession>A0A6N9TKI8</accession>
<protein>
    <submittedName>
        <fullName evidence="2">DnaJ domain-containing protein</fullName>
    </submittedName>
</protein>
<feature type="domain" description="J" evidence="1">
    <location>
        <begin position="11"/>
        <end position="89"/>
    </location>
</feature>
<evidence type="ECO:0000259" key="1">
    <source>
        <dbReference type="PROSITE" id="PS50076"/>
    </source>
</evidence>
<dbReference type="Pfam" id="PF00226">
    <property type="entry name" value="DnaJ"/>
    <property type="match status" value="1"/>
</dbReference>
<evidence type="ECO:0000313" key="3">
    <source>
        <dbReference type="Proteomes" id="UP000469346"/>
    </source>
</evidence>